<evidence type="ECO:0000313" key="4">
    <source>
        <dbReference type="EMBL" id="HED11346.1"/>
    </source>
</evidence>
<dbReference type="Pfam" id="PF00728">
    <property type="entry name" value="Glyco_hydro_20"/>
    <property type="match status" value="1"/>
</dbReference>
<dbReference type="PANTHER" id="PTHR21040:SF8">
    <property type="entry name" value="BCDNA.GH04120"/>
    <property type="match status" value="1"/>
</dbReference>
<dbReference type="GO" id="GO:0004563">
    <property type="term" value="F:beta-N-acetylhexosaminidase activity"/>
    <property type="evidence" value="ECO:0007669"/>
    <property type="project" value="UniProtKB-ARBA"/>
</dbReference>
<dbReference type="InterPro" id="IPR038901">
    <property type="entry name" value="HEXDC-like"/>
</dbReference>
<sequence>ENVRKIIRFLASMKMNVYMPYLEDLFPFRSYPDIGRERGLYSVQQWRELQAYADSFYVQIIPIFQTLGHYENLLIRDKYRFLAEYPGGASLQVNNEATYAFLEKVIDEIVPVFKSVYFHIGADESWDVGKHATAALTRRNGLGSVHAAHYRRVYDMLKKHGKKVMMYGDIILKHPEILTEIPDDIIMFDWHYYPRQEYPSVELFRKAGRAFIVSPGIHNWRRFFPNITDALANIRTLTVQGYKNGALGSITSNWGDYGGMNLRELNYYGNAFSGAVSWNVRQTGEADFNRRFFDFFLGGNAPLYGAVYALLNDMSDRAEWLSMVSQPFYPLAGDKINELRRASALPRQAEDVLALLKKAHPPRNGDHVAYLDFSARLYRWYGRLARLKLDMYDYGRDKDFILPVSALYSPEELSARARALAAEVEALSGEYAVLWKKTNLPHNLQRMTALWERVAVNLRVKADELQKGDASFNGQLTTPFIGLPTDDPKQAVPVLYLRKTFMTDNRADEARIQLISGSHARLYVNGRFVGEVFARKTLSALVENERVKEWDISSLLKSGPNLIALEVRNYTGKRAMANVLLSARDGKQWQNLVATDRYWLVADRKQPGWEKVDFDDSAWLNAVIENPGWLISKPLPAHGLPSRIEFFSGYGH</sequence>
<dbReference type="InterPro" id="IPR008979">
    <property type="entry name" value="Galactose-bd-like_sf"/>
</dbReference>
<dbReference type="SUPFAM" id="SSF49785">
    <property type="entry name" value="Galactose-binding domain-like"/>
    <property type="match status" value="1"/>
</dbReference>
<dbReference type="GO" id="GO:0005975">
    <property type="term" value="P:carbohydrate metabolic process"/>
    <property type="evidence" value="ECO:0007669"/>
    <property type="project" value="InterPro"/>
</dbReference>
<dbReference type="AlphaFoldDB" id="A0A7V1LNP1"/>
<name>A0A7V1LNP1_CALAY</name>
<evidence type="ECO:0000256" key="1">
    <source>
        <dbReference type="ARBA" id="ARBA00006285"/>
    </source>
</evidence>
<proteinExistence type="inferred from homology"/>
<dbReference type="PANTHER" id="PTHR21040">
    <property type="entry name" value="BCDNA.GH04120"/>
    <property type="match status" value="1"/>
</dbReference>
<comment type="caution">
    <text evidence="4">The sequence shown here is derived from an EMBL/GenBank/DDBJ whole genome shotgun (WGS) entry which is preliminary data.</text>
</comment>
<dbReference type="SUPFAM" id="SSF51445">
    <property type="entry name" value="(Trans)glycosidases"/>
    <property type="match status" value="1"/>
</dbReference>
<protein>
    <recommendedName>
        <fullName evidence="3">Glycoside hydrolase family 20 catalytic domain-containing protein</fullName>
    </recommendedName>
</protein>
<accession>A0A7V1LNP1</accession>
<feature type="domain" description="Glycoside hydrolase family 20 catalytic" evidence="3">
    <location>
        <begin position="36"/>
        <end position="215"/>
    </location>
</feature>
<dbReference type="Gene3D" id="2.60.120.260">
    <property type="entry name" value="Galactose-binding domain-like"/>
    <property type="match status" value="1"/>
</dbReference>
<evidence type="ECO:0000259" key="3">
    <source>
        <dbReference type="Pfam" id="PF00728"/>
    </source>
</evidence>
<dbReference type="Proteomes" id="UP000886005">
    <property type="component" value="Unassembled WGS sequence"/>
</dbReference>
<feature type="non-terminal residue" evidence="4">
    <location>
        <position position="1"/>
    </location>
</feature>
<comment type="similarity">
    <text evidence="1">Belongs to the glycosyl hydrolase 20 family.</text>
</comment>
<gene>
    <name evidence="4" type="ORF">ENJ10_11710</name>
</gene>
<dbReference type="InterPro" id="IPR015883">
    <property type="entry name" value="Glyco_hydro_20_cat"/>
</dbReference>
<dbReference type="EMBL" id="DRLD01000327">
    <property type="protein sequence ID" value="HED11346.1"/>
    <property type="molecule type" value="Genomic_DNA"/>
</dbReference>
<evidence type="ECO:0000256" key="2">
    <source>
        <dbReference type="ARBA" id="ARBA00022801"/>
    </source>
</evidence>
<reference evidence="4" key="1">
    <citation type="journal article" date="2020" name="mSystems">
        <title>Genome- and Community-Level Interaction Insights into Carbon Utilization and Element Cycling Functions of Hydrothermarchaeota in Hydrothermal Sediment.</title>
        <authorList>
            <person name="Zhou Z."/>
            <person name="Liu Y."/>
            <person name="Xu W."/>
            <person name="Pan J."/>
            <person name="Luo Z.H."/>
            <person name="Li M."/>
        </authorList>
    </citation>
    <scope>NUCLEOTIDE SEQUENCE [LARGE SCALE GENOMIC DNA]</scope>
    <source>
        <strain evidence="4">HyVt-456</strain>
    </source>
</reference>
<dbReference type="Gene3D" id="3.20.20.80">
    <property type="entry name" value="Glycosidases"/>
    <property type="match status" value="1"/>
</dbReference>
<organism evidence="4">
    <name type="scientific">Caldithrix abyssi</name>
    <dbReference type="NCBI Taxonomy" id="187145"/>
    <lineage>
        <taxon>Bacteria</taxon>
        <taxon>Pseudomonadati</taxon>
        <taxon>Calditrichota</taxon>
        <taxon>Calditrichia</taxon>
        <taxon>Calditrichales</taxon>
        <taxon>Calditrichaceae</taxon>
        <taxon>Caldithrix</taxon>
    </lineage>
</organism>
<dbReference type="InterPro" id="IPR017853">
    <property type="entry name" value="GH"/>
</dbReference>
<keyword evidence="2" id="KW-0378">Hydrolase</keyword>